<evidence type="ECO:0000313" key="3">
    <source>
        <dbReference type="EMBL" id="KAK5977073.1"/>
    </source>
</evidence>
<comment type="caution">
    <text evidence="3">The sequence shown here is derived from an EMBL/GenBank/DDBJ whole genome shotgun (WGS) entry which is preliminary data.</text>
</comment>
<accession>A0AAN8INA6</accession>
<gene>
    <name evidence="3" type="ORF">GCK32_015256</name>
</gene>
<feature type="region of interest" description="Disordered" evidence="1">
    <location>
        <begin position="73"/>
        <end position="92"/>
    </location>
</feature>
<keyword evidence="2" id="KW-0812">Transmembrane</keyword>
<dbReference type="Proteomes" id="UP001331761">
    <property type="component" value="Unassembled WGS sequence"/>
</dbReference>
<protein>
    <submittedName>
        <fullName evidence="3">Uncharacterized protein</fullName>
    </submittedName>
</protein>
<evidence type="ECO:0000256" key="2">
    <source>
        <dbReference type="SAM" id="Phobius"/>
    </source>
</evidence>
<sequence length="217" mass="24069">MRGGSEIATISADALQNTSILNDPPAAVDDLIVRLKSTMTSTKDHDYVEVDGDYVDPNTKDYEMYKIHRNGEKEGLKGEKKRASNNEDADDKTKVTVIPVDDSEETRRLERKKRTQEDMVADFVKILEQMMNPRQAITSFISAATGLAAVTIGTIYVYRLPETATKARKLVIILIIYGVLQILLATAYFVTCMQTTIAVSKGVKASEEDEKVETSGQ</sequence>
<dbReference type="EMBL" id="WIXE01011063">
    <property type="protein sequence ID" value="KAK5977073.1"/>
    <property type="molecule type" value="Genomic_DNA"/>
</dbReference>
<organism evidence="3 4">
    <name type="scientific">Trichostrongylus colubriformis</name>
    <name type="common">Black scour worm</name>
    <dbReference type="NCBI Taxonomy" id="6319"/>
    <lineage>
        <taxon>Eukaryota</taxon>
        <taxon>Metazoa</taxon>
        <taxon>Ecdysozoa</taxon>
        <taxon>Nematoda</taxon>
        <taxon>Chromadorea</taxon>
        <taxon>Rhabditida</taxon>
        <taxon>Rhabditina</taxon>
        <taxon>Rhabditomorpha</taxon>
        <taxon>Strongyloidea</taxon>
        <taxon>Trichostrongylidae</taxon>
        <taxon>Trichostrongylus</taxon>
    </lineage>
</organism>
<keyword evidence="4" id="KW-1185">Reference proteome</keyword>
<feature type="transmembrane region" description="Helical" evidence="2">
    <location>
        <begin position="170"/>
        <end position="190"/>
    </location>
</feature>
<evidence type="ECO:0000256" key="1">
    <source>
        <dbReference type="SAM" id="MobiDB-lite"/>
    </source>
</evidence>
<name>A0AAN8INA6_TRICO</name>
<reference evidence="3 4" key="1">
    <citation type="submission" date="2019-10" db="EMBL/GenBank/DDBJ databases">
        <title>Assembly and Annotation for the nematode Trichostrongylus colubriformis.</title>
        <authorList>
            <person name="Martin J."/>
        </authorList>
    </citation>
    <scope>NUCLEOTIDE SEQUENCE [LARGE SCALE GENOMIC DNA]</scope>
    <source>
        <strain evidence="3">G859</strain>
        <tissue evidence="3">Whole worm</tissue>
    </source>
</reference>
<keyword evidence="2" id="KW-0472">Membrane</keyword>
<dbReference type="AlphaFoldDB" id="A0AAN8INA6"/>
<feature type="transmembrane region" description="Helical" evidence="2">
    <location>
        <begin position="136"/>
        <end position="158"/>
    </location>
</feature>
<proteinExistence type="predicted"/>
<evidence type="ECO:0000313" key="4">
    <source>
        <dbReference type="Proteomes" id="UP001331761"/>
    </source>
</evidence>
<keyword evidence="2" id="KW-1133">Transmembrane helix</keyword>
<feature type="compositionally biased region" description="Basic and acidic residues" evidence="1">
    <location>
        <begin position="73"/>
        <end position="85"/>
    </location>
</feature>